<feature type="non-terminal residue" evidence="5">
    <location>
        <position position="1"/>
    </location>
</feature>
<dbReference type="PROSITE" id="PS00036">
    <property type="entry name" value="BZIP_BASIC"/>
    <property type="match status" value="1"/>
</dbReference>
<dbReference type="Gene3D" id="1.20.5.170">
    <property type="match status" value="1"/>
</dbReference>
<feature type="compositionally biased region" description="Low complexity" evidence="3">
    <location>
        <begin position="102"/>
        <end position="116"/>
    </location>
</feature>
<dbReference type="Pfam" id="PF00170">
    <property type="entry name" value="bZIP_1"/>
    <property type="match status" value="1"/>
</dbReference>
<dbReference type="GO" id="GO:0090575">
    <property type="term" value="C:RNA polymerase II transcription regulator complex"/>
    <property type="evidence" value="ECO:0007669"/>
    <property type="project" value="TreeGrafter"/>
</dbReference>
<protein>
    <recommendedName>
        <fullName evidence="4">BZIP domain-containing protein</fullName>
    </recommendedName>
</protein>
<dbReference type="SMART" id="SM00338">
    <property type="entry name" value="BRLZ"/>
    <property type="match status" value="1"/>
</dbReference>
<dbReference type="InterPro" id="IPR046347">
    <property type="entry name" value="bZIP_sf"/>
</dbReference>
<feature type="compositionally biased region" description="Low complexity" evidence="3">
    <location>
        <begin position="437"/>
        <end position="447"/>
    </location>
</feature>
<comment type="caution">
    <text evidence="5">The sequence shown here is derived from an EMBL/GenBank/DDBJ whole genome shotgun (WGS) entry which is preliminary data.</text>
</comment>
<feature type="compositionally biased region" description="Gly residues" evidence="3">
    <location>
        <begin position="448"/>
        <end position="460"/>
    </location>
</feature>
<reference evidence="5" key="1">
    <citation type="journal article" date="2020" name="Fungal Divers.">
        <title>Resolving the Mortierellaceae phylogeny through synthesis of multi-gene phylogenetics and phylogenomics.</title>
        <authorList>
            <person name="Vandepol N."/>
            <person name="Liber J."/>
            <person name="Desiro A."/>
            <person name="Na H."/>
            <person name="Kennedy M."/>
            <person name="Barry K."/>
            <person name="Grigoriev I.V."/>
            <person name="Miller A.N."/>
            <person name="O'Donnell K."/>
            <person name="Stajich J.E."/>
            <person name="Bonito G."/>
        </authorList>
    </citation>
    <scope>NUCLEOTIDE SEQUENCE</scope>
    <source>
        <strain evidence="5">NRRL 28262</strain>
    </source>
</reference>
<evidence type="ECO:0000313" key="5">
    <source>
        <dbReference type="EMBL" id="KAG0257927.1"/>
    </source>
</evidence>
<dbReference type="PANTHER" id="PTHR40621:SF6">
    <property type="entry name" value="AP-1-LIKE TRANSCRIPTION FACTOR YAP1-RELATED"/>
    <property type="match status" value="1"/>
</dbReference>
<evidence type="ECO:0000256" key="2">
    <source>
        <dbReference type="ARBA" id="ARBA00023242"/>
    </source>
</evidence>
<sequence>MSFNTEHRDNQHETLYMFVDQSQMMYKDTDLLMDRDPSEYSTIKMESYDSNLVSYDSTQRLVTTFTRQHQLQPQLHDSASIGTRTIHDGDHNLGMNMMDMISSSSSTFEPSQSSDSGMPSVPQSEDTVDKSYLNVYMPSSEPTSSSDPIQWTASNQSQNELTTDGVGSQDSEDRLKLQQRMMITTKFGSSSPLRQHGGNDCGGDDGSGNEGSPTTRFSIHQHTDTPFTNGSSPTLSVTTVTVASSSSPLSSSSPIAEIVESPEEIAFRRAEQNRAAQRAFRQRKQKYIKWLESKAEELDEVYRILALVRTENQQLCNLVMELDGKLSHRSGGGTKKDLKRLSSPAALAIGSSSSSPSADAGAADVATAVTSSLENRIDDGSDAAHGMANSTTLRGIDGWLGREISMRLMNLATFPGLGSTADQDAAMLKKLKYHPQSSNIGKTSSGSSGSGSTGRGGDGGSSNSNSRSKMNLKVGQHSKRPGAALHNAVQPSTLLRQQQLQHKEQLEYQQKKQKQHQQQQQQPMTDGSW</sequence>
<evidence type="ECO:0000313" key="6">
    <source>
        <dbReference type="Proteomes" id="UP001194580"/>
    </source>
</evidence>
<comment type="subcellular location">
    <subcellularLocation>
        <location evidence="1">Nucleus</location>
    </subcellularLocation>
</comment>
<dbReference type="Proteomes" id="UP001194580">
    <property type="component" value="Unassembled WGS sequence"/>
</dbReference>
<evidence type="ECO:0000256" key="3">
    <source>
        <dbReference type="SAM" id="MobiDB-lite"/>
    </source>
</evidence>
<keyword evidence="6" id="KW-1185">Reference proteome</keyword>
<gene>
    <name evidence="5" type="ORF">BGZ95_005109</name>
</gene>
<dbReference type="AlphaFoldDB" id="A0AAD4H1C0"/>
<proteinExistence type="predicted"/>
<feature type="compositionally biased region" description="Polar residues" evidence="3">
    <location>
        <begin position="213"/>
        <end position="230"/>
    </location>
</feature>
<accession>A0AAD4H1C0</accession>
<evidence type="ECO:0000259" key="4">
    <source>
        <dbReference type="PROSITE" id="PS00036"/>
    </source>
</evidence>
<feature type="region of interest" description="Disordered" evidence="3">
    <location>
        <begin position="436"/>
        <end position="529"/>
    </location>
</feature>
<feature type="region of interest" description="Disordered" evidence="3">
    <location>
        <begin position="81"/>
        <end position="126"/>
    </location>
</feature>
<feature type="compositionally biased region" description="Gly residues" evidence="3">
    <location>
        <begin position="199"/>
        <end position="209"/>
    </location>
</feature>
<feature type="region of interest" description="Disordered" evidence="3">
    <location>
        <begin position="185"/>
        <end position="233"/>
    </location>
</feature>
<feature type="domain" description="BZIP" evidence="4">
    <location>
        <begin position="268"/>
        <end position="283"/>
    </location>
</feature>
<dbReference type="CDD" id="cd14688">
    <property type="entry name" value="bZIP_YAP"/>
    <property type="match status" value="1"/>
</dbReference>
<dbReference type="GO" id="GO:0001228">
    <property type="term" value="F:DNA-binding transcription activator activity, RNA polymerase II-specific"/>
    <property type="evidence" value="ECO:0007669"/>
    <property type="project" value="TreeGrafter"/>
</dbReference>
<dbReference type="InterPro" id="IPR004827">
    <property type="entry name" value="bZIP"/>
</dbReference>
<dbReference type="EMBL" id="JAAAIL010002360">
    <property type="protein sequence ID" value="KAG0257927.1"/>
    <property type="molecule type" value="Genomic_DNA"/>
</dbReference>
<feature type="compositionally biased region" description="Basic and acidic residues" evidence="3">
    <location>
        <begin position="501"/>
        <end position="510"/>
    </location>
</feature>
<name>A0AAD4H1C0_9FUNG</name>
<dbReference type="InterPro" id="IPR050936">
    <property type="entry name" value="AP-1-like"/>
</dbReference>
<dbReference type="SUPFAM" id="SSF57959">
    <property type="entry name" value="Leucine zipper domain"/>
    <property type="match status" value="1"/>
</dbReference>
<dbReference type="GO" id="GO:0000976">
    <property type="term" value="F:transcription cis-regulatory region binding"/>
    <property type="evidence" value="ECO:0007669"/>
    <property type="project" value="InterPro"/>
</dbReference>
<dbReference type="PANTHER" id="PTHR40621">
    <property type="entry name" value="TRANSCRIPTION FACTOR KAPC-RELATED"/>
    <property type="match status" value="1"/>
</dbReference>
<evidence type="ECO:0000256" key="1">
    <source>
        <dbReference type="ARBA" id="ARBA00004123"/>
    </source>
</evidence>
<organism evidence="5 6">
    <name type="scientific">Linnemannia exigua</name>
    <dbReference type="NCBI Taxonomy" id="604196"/>
    <lineage>
        <taxon>Eukaryota</taxon>
        <taxon>Fungi</taxon>
        <taxon>Fungi incertae sedis</taxon>
        <taxon>Mucoromycota</taxon>
        <taxon>Mortierellomycotina</taxon>
        <taxon>Mortierellomycetes</taxon>
        <taxon>Mortierellales</taxon>
        <taxon>Mortierellaceae</taxon>
        <taxon>Linnemannia</taxon>
    </lineage>
</organism>
<keyword evidence="2" id="KW-0539">Nucleus</keyword>